<dbReference type="GO" id="GO:0003989">
    <property type="term" value="F:acetyl-CoA carboxylase activity"/>
    <property type="evidence" value="ECO:0007669"/>
    <property type="project" value="InterPro"/>
</dbReference>
<feature type="zinc finger region" description="C4-type" evidence="13">
    <location>
        <begin position="33"/>
        <end position="55"/>
    </location>
</feature>
<dbReference type="EMBL" id="VCIW01000011">
    <property type="protein sequence ID" value="TLS51042.1"/>
    <property type="molecule type" value="Genomic_DNA"/>
</dbReference>
<dbReference type="SUPFAM" id="SSF52096">
    <property type="entry name" value="ClpP/crotonase"/>
    <property type="match status" value="1"/>
</dbReference>
<dbReference type="GO" id="GO:0016743">
    <property type="term" value="F:carboxyl- or carbamoyltransferase activity"/>
    <property type="evidence" value="ECO:0007669"/>
    <property type="project" value="UniProtKB-UniRule"/>
</dbReference>
<dbReference type="InterPro" id="IPR000438">
    <property type="entry name" value="Acetyl_CoA_COase_Trfase_b_su"/>
</dbReference>
<proteinExistence type="inferred from homology"/>
<evidence type="ECO:0000256" key="3">
    <source>
        <dbReference type="ARBA" id="ARBA00022679"/>
    </source>
</evidence>
<dbReference type="Pfam" id="PF01039">
    <property type="entry name" value="Carboxyl_trans"/>
    <property type="match status" value="1"/>
</dbReference>
<dbReference type="Proteomes" id="UP000309676">
    <property type="component" value="Unassembled WGS sequence"/>
</dbReference>
<evidence type="ECO:0000313" key="16">
    <source>
        <dbReference type="Proteomes" id="UP000309676"/>
    </source>
</evidence>
<dbReference type="InterPro" id="IPR029045">
    <property type="entry name" value="ClpP/crotonase-like_dom_sf"/>
</dbReference>
<evidence type="ECO:0000259" key="14">
    <source>
        <dbReference type="PROSITE" id="PS50980"/>
    </source>
</evidence>
<dbReference type="GO" id="GO:0008270">
    <property type="term" value="F:zinc ion binding"/>
    <property type="evidence" value="ECO:0007669"/>
    <property type="project" value="UniProtKB-UniRule"/>
</dbReference>
<dbReference type="InterPro" id="IPR034733">
    <property type="entry name" value="AcCoA_carboxyl_beta"/>
</dbReference>
<protein>
    <recommendedName>
        <fullName evidence="13">Acetyl-coenzyme A carboxylase carboxyl transferase subunit beta</fullName>
        <shortName evidence="13">ACCase subunit beta</shortName>
        <shortName evidence="13">Acetyl-CoA carboxylase carboxyltransferase subunit beta</shortName>
        <ecNumber evidence="13">2.1.3.15</ecNumber>
    </recommendedName>
</protein>
<evidence type="ECO:0000256" key="5">
    <source>
        <dbReference type="ARBA" id="ARBA00022741"/>
    </source>
</evidence>
<keyword evidence="16" id="KW-1185">Reference proteome</keyword>
<keyword evidence="4 13" id="KW-0479">Metal-binding</keyword>
<dbReference type="EC" id="2.1.3.15" evidence="13"/>
<dbReference type="RefSeq" id="WP_138195394.1">
    <property type="nucleotide sequence ID" value="NZ_VCIW01000011.1"/>
</dbReference>
<comment type="cofactor">
    <cofactor evidence="13">
        <name>Zn(2+)</name>
        <dbReference type="ChEBI" id="CHEBI:29105"/>
    </cofactor>
    <text evidence="13">Binds 1 zinc ion per subunit.</text>
</comment>
<reference evidence="15 16" key="1">
    <citation type="submission" date="2019-05" db="EMBL/GenBank/DDBJ databases">
        <authorList>
            <person name="Narsing Rao M.P."/>
            <person name="Li W.J."/>
        </authorList>
    </citation>
    <scope>NUCLEOTIDE SEQUENCE [LARGE SCALE GENOMIC DNA]</scope>
    <source>
        <strain evidence="15 16">SYSU_K30003</strain>
    </source>
</reference>
<name>A0A5R9G3T8_9BACL</name>
<evidence type="ECO:0000256" key="10">
    <source>
        <dbReference type="ARBA" id="ARBA00023098"/>
    </source>
</evidence>
<feature type="binding site" evidence="13">
    <location>
        <position position="52"/>
    </location>
    <ligand>
        <name>Zn(2+)</name>
        <dbReference type="ChEBI" id="CHEBI:29105"/>
    </ligand>
</feature>
<evidence type="ECO:0000256" key="2">
    <source>
        <dbReference type="ARBA" id="ARBA00022516"/>
    </source>
</evidence>
<keyword evidence="2 13" id="KW-0444">Lipid biosynthesis</keyword>
<dbReference type="Pfam" id="PF17848">
    <property type="entry name" value="Zn_ribbon_ACC"/>
    <property type="match status" value="1"/>
</dbReference>
<keyword evidence="11 13" id="KW-0275">Fatty acid biosynthesis</keyword>
<evidence type="ECO:0000256" key="8">
    <source>
        <dbReference type="ARBA" id="ARBA00022833"/>
    </source>
</evidence>
<dbReference type="PANTHER" id="PTHR42995:SF5">
    <property type="entry name" value="ACETYL-COENZYME A CARBOXYLASE CARBOXYL TRANSFERASE SUBUNIT BETA, CHLOROPLASTIC"/>
    <property type="match status" value="1"/>
</dbReference>
<evidence type="ECO:0000256" key="7">
    <source>
        <dbReference type="ARBA" id="ARBA00022832"/>
    </source>
</evidence>
<keyword evidence="7 13" id="KW-0276">Fatty acid metabolism</keyword>
<feature type="binding site" evidence="13">
    <location>
        <position position="36"/>
    </location>
    <ligand>
        <name>Zn(2+)</name>
        <dbReference type="ChEBI" id="CHEBI:29105"/>
    </ligand>
</feature>
<comment type="catalytic activity">
    <reaction evidence="13">
        <text>N(6)-carboxybiotinyl-L-lysyl-[protein] + acetyl-CoA = N(6)-biotinyl-L-lysyl-[protein] + malonyl-CoA</text>
        <dbReference type="Rhea" id="RHEA:54728"/>
        <dbReference type="Rhea" id="RHEA-COMP:10505"/>
        <dbReference type="Rhea" id="RHEA-COMP:10506"/>
        <dbReference type="ChEBI" id="CHEBI:57288"/>
        <dbReference type="ChEBI" id="CHEBI:57384"/>
        <dbReference type="ChEBI" id="CHEBI:83144"/>
        <dbReference type="ChEBI" id="CHEBI:83145"/>
        <dbReference type="EC" id="2.1.3.15"/>
    </reaction>
</comment>
<keyword evidence="3 13" id="KW-0808">Transferase</keyword>
<comment type="pathway">
    <text evidence="13">Lipid metabolism; malonyl-CoA biosynthesis; malonyl-CoA from acetyl-CoA: step 1/1.</text>
</comment>
<gene>
    <name evidence="13" type="primary">accD</name>
    <name evidence="15" type="ORF">FE782_16765</name>
</gene>
<feature type="binding site" evidence="13">
    <location>
        <position position="55"/>
    </location>
    <ligand>
        <name>Zn(2+)</name>
        <dbReference type="ChEBI" id="CHEBI:29105"/>
    </ligand>
</feature>
<dbReference type="NCBIfam" id="TIGR00515">
    <property type="entry name" value="accD"/>
    <property type="match status" value="1"/>
</dbReference>
<comment type="function">
    <text evidence="12 13">Component of the acetyl coenzyme A carboxylase (ACC) complex. Biotin carboxylase (BC) catalyzes the carboxylation of biotin on its carrier protein (BCCP) and then the CO(2) group is transferred by the transcarboxylase to acetyl-CoA to form malonyl-CoA.</text>
</comment>
<keyword evidence="10 13" id="KW-0443">Lipid metabolism</keyword>
<dbReference type="HAMAP" id="MF_01395">
    <property type="entry name" value="AcetylCoA_CT_beta"/>
    <property type="match status" value="1"/>
</dbReference>
<dbReference type="Gene3D" id="3.90.226.10">
    <property type="entry name" value="2-enoyl-CoA Hydratase, Chain A, domain 1"/>
    <property type="match status" value="1"/>
</dbReference>
<evidence type="ECO:0000256" key="4">
    <source>
        <dbReference type="ARBA" id="ARBA00022723"/>
    </source>
</evidence>
<evidence type="ECO:0000256" key="6">
    <source>
        <dbReference type="ARBA" id="ARBA00022771"/>
    </source>
</evidence>
<keyword evidence="6 13" id="KW-0863">Zinc-finger</keyword>
<feature type="binding site" evidence="13">
    <location>
        <position position="33"/>
    </location>
    <ligand>
        <name>Zn(2+)</name>
        <dbReference type="ChEBI" id="CHEBI:29105"/>
    </ligand>
</feature>
<accession>A0A5R9G3T8</accession>
<keyword evidence="15" id="KW-0436">Ligase</keyword>
<dbReference type="GO" id="GO:0009317">
    <property type="term" value="C:acetyl-CoA carboxylase complex"/>
    <property type="evidence" value="ECO:0007669"/>
    <property type="project" value="InterPro"/>
</dbReference>
<dbReference type="GO" id="GO:2001295">
    <property type="term" value="P:malonyl-CoA biosynthetic process"/>
    <property type="evidence" value="ECO:0007669"/>
    <property type="project" value="UniProtKB-UniRule"/>
</dbReference>
<evidence type="ECO:0000256" key="1">
    <source>
        <dbReference type="ARBA" id="ARBA00004496"/>
    </source>
</evidence>
<dbReference type="UniPathway" id="UPA00655">
    <property type="reaction ID" value="UER00711"/>
</dbReference>
<comment type="subcellular location">
    <subcellularLocation>
        <location evidence="1 13">Cytoplasm</location>
    </subcellularLocation>
</comment>
<feature type="domain" description="CoA carboxyltransferase N-terminal" evidence="14">
    <location>
        <begin position="29"/>
        <end position="290"/>
    </location>
</feature>
<organism evidence="15 16">
    <name type="scientific">Paenibacillus antri</name>
    <dbReference type="NCBI Taxonomy" id="2582848"/>
    <lineage>
        <taxon>Bacteria</taxon>
        <taxon>Bacillati</taxon>
        <taxon>Bacillota</taxon>
        <taxon>Bacilli</taxon>
        <taxon>Bacillales</taxon>
        <taxon>Paenibacillaceae</taxon>
        <taxon>Paenibacillus</taxon>
    </lineage>
</organism>
<keyword evidence="13" id="KW-0963">Cytoplasm</keyword>
<evidence type="ECO:0000313" key="15">
    <source>
        <dbReference type="EMBL" id="TLS51042.1"/>
    </source>
</evidence>
<keyword evidence="8 13" id="KW-0862">Zinc</keyword>
<dbReference type="GO" id="GO:0006633">
    <property type="term" value="P:fatty acid biosynthetic process"/>
    <property type="evidence" value="ECO:0007669"/>
    <property type="project" value="UniProtKB-KW"/>
</dbReference>
<dbReference type="InterPro" id="IPR011762">
    <property type="entry name" value="COA_CT_N"/>
</dbReference>
<evidence type="ECO:0000256" key="11">
    <source>
        <dbReference type="ARBA" id="ARBA00023160"/>
    </source>
</evidence>
<evidence type="ECO:0000256" key="13">
    <source>
        <dbReference type="HAMAP-Rule" id="MF_01395"/>
    </source>
</evidence>
<comment type="similarity">
    <text evidence="13">Belongs to the AccD/PCCB family.</text>
</comment>
<dbReference type="OrthoDB" id="9772975at2"/>
<comment type="subunit">
    <text evidence="13">Acetyl-CoA carboxylase is a heterohexamer composed of biotin carboxyl carrier protein (AccB), biotin carboxylase (AccC) and two subunits each of ACCase subunit alpha (AccA) and ACCase subunit beta (AccD).</text>
</comment>
<comment type="caution">
    <text evidence="15">The sequence shown here is derived from an EMBL/GenBank/DDBJ whole genome shotgun (WGS) entry which is preliminary data.</text>
</comment>
<dbReference type="InterPro" id="IPR041010">
    <property type="entry name" value="Znf-ACC"/>
</dbReference>
<dbReference type="PRINTS" id="PR01070">
    <property type="entry name" value="ACCCTRFRASEB"/>
</dbReference>
<evidence type="ECO:0000256" key="9">
    <source>
        <dbReference type="ARBA" id="ARBA00022840"/>
    </source>
</evidence>
<dbReference type="AlphaFoldDB" id="A0A5R9G3T8"/>
<dbReference type="PANTHER" id="PTHR42995">
    <property type="entry name" value="ACETYL-COENZYME A CARBOXYLASE CARBOXYL TRANSFERASE SUBUNIT BETA, CHLOROPLASTIC"/>
    <property type="match status" value="1"/>
</dbReference>
<dbReference type="PROSITE" id="PS50980">
    <property type="entry name" value="COA_CT_NTER"/>
    <property type="match status" value="1"/>
</dbReference>
<evidence type="ECO:0000256" key="12">
    <source>
        <dbReference type="ARBA" id="ARBA00025280"/>
    </source>
</evidence>
<dbReference type="GO" id="GO:0005524">
    <property type="term" value="F:ATP binding"/>
    <property type="evidence" value="ECO:0007669"/>
    <property type="project" value="UniProtKB-KW"/>
</dbReference>
<sequence>MNVRDWFSHKRKYATIPSPNAKHEIPEGLMNKCPKCGHIQFSKEVEKNLKVCASCGHHQKLNAYERVELTMDEGRLFEYDSDMISEDPLEFPGYAKKLQQQQEKSGLLDAVVTGEGTIGGFPVVLAVMSFDFFSGSMGSVVGEKITRAIEKATQKNYPLIIFSTSGGARMQESILSLMQMAKTSAALEKHSEQGGLFVSVFTDPTLGGVSASFAMLGDVILAEPGAIVGFTGRIVIEQTIRQKLPENFQTAEFDLAHGQIDKVVHRKDMRQTLIQLLDLHAVRGGTSDAG</sequence>
<keyword evidence="5 13" id="KW-0547">Nucleotide-binding</keyword>
<keyword evidence="9 13" id="KW-0067">ATP-binding</keyword>